<dbReference type="InterPro" id="IPR047196">
    <property type="entry name" value="YidC_ALB_C"/>
</dbReference>
<evidence type="ECO:0000256" key="5">
    <source>
        <dbReference type="ARBA" id="ARBA00022927"/>
    </source>
</evidence>
<evidence type="ECO:0000256" key="8">
    <source>
        <dbReference type="ARBA" id="ARBA00023186"/>
    </source>
</evidence>
<dbReference type="InterPro" id="IPR028055">
    <property type="entry name" value="YidC/Oxa/ALB_C"/>
</dbReference>
<keyword evidence="3" id="KW-1003">Cell membrane</keyword>
<dbReference type="AlphaFoldDB" id="A0A1G2K5A3"/>
<dbReference type="EMBL" id="MHQC01000051">
    <property type="protein sequence ID" value="OGZ93761.1"/>
    <property type="molecule type" value="Genomic_DNA"/>
</dbReference>
<dbReference type="PANTHER" id="PTHR12428:SF65">
    <property type="entry name" value="CYTOCHROME C OXIDASE ASSEMBLY PROTEIN COX18, MITOCHONDRIAL"/>
    <property type="match status" value="1"/>
</dbReference>
<evidence type="ECO:0000256" key="3">
    <source>
        <dbReference type="ARBA" id="ARBA00022475"/>
    </source>
</evidence>
<protein>
    <recommendedName>
        <fullName evidence="11">Membrane insertase YidC/Oxa/ALB C-terminal domain-containing protein</fullName>
    </recommendedName>
</protein>
<evidence type="ECO:0000313" key="13">
    <source>
        <dbReference type="Proteomes" id="UP000177152"/>
    </source>
</evidence>
<dbReference type="InterPro" id="IPR001708">
    <property type="entry name" value="YidC/ALB3/OXA1/COX18"/>
</dbReference>
<keyword evidence="8" id="KW-0143">Chaperone</keyword>
<keyword evidence="4 9" id="KW-0812">Transmembrane</keyword>
<dbReference type="GO" id="GO:0015031">
    <property type="term" value="P:protein transport"/>
    <property type="evidence" value="ECO:0007669"/>
    <property type="project" value="UniProtKB-KW"/>
</dbReference>
<dbReference type="GO" id="GO:0032977">
    <property type="term" value="F:membrane insertase activity"/>
    <property type="evidence" value="ECO:0007669"/>
    <property type="project" value="InterPro"/>
</dbReference>
<proteinExistence type="inferred from homology"/>
<comment type="similarity">
    <text evidence="9">Belongs to the OXA1/ALB3/YidC family.</text>
</comment>
<dbReference type="NCBIfam" id="TIGR03592">
    <property type="entry name" value="yidC_oxa1_cterm"/>
    <property type="match status" value="1"/>
</dbReference>
<evidence type="ECO:0000256" key="9">
    <source>
        <dbReference type="RuleBase" id="RU003945"/>
    </source>
</evidence>
<organism evidence="12 13">
    <name type="scientific">Candidatus Sungbacteria bacterium RIFCSPHIGHO2_01_FULL_47_32</name>
    <dbReference type="NCBI Taxonomy" id="1802264"/>
    <lineage>
        <taxon>Bacteria</taxon>
        <taxon>Candidatus Sungiibacteriota</taxon>
    </lineage>
</organism>
<feature type="transmembrane region" description="Helical" evidence="10">
    <location>
        <begin position="7"/>
        <end position="27"/>
    </location>
</feature>
<dbReference type="PANTHER" id="PTHR12428">
    <property type="entry name" value="OXA1"/>
    <property type="match status" value="1"/>
</dbReference>
<dbReference type="Proteomes" id="UP000177152">
    <property type="component" value="Unassembled WGS sequence"/>
</dbReference>
<feature type="transmembrane region" description="Helical" evidence="10">
    <location>
        <begin position="101"/>
        <end position="122"/>
    </location>
</feature>
<dbReference type="Pfam" id="PF02096">
    <property type="entry name" value="60KD_IMP"/>
    <property type="match status" value="1"/>
</dbReference>
<accession>A0A1G2K5A3</accession>
<evidence type="ECO:0000256" key="4">
    <source>
        <dbReference type="ARBA" id="ARBA00022692"/>
    </source>
</evidence>
<gene>
    <name evidence="12" type="ORF">A2633_02745</name>
</gene>
<comment type="caution">
    <text evidence="12">The sequence shown here is derived from an EMBL/GenBank/DDBJ whole genome shotgun (WGS) entry which is preliminary data.</text>
</comment>
<dbReference type="GO" id="GO:0005886">
    <property type="term" value="C:plasma membrane"/>
    <property type="evidence" value="ECO:0007669"/>
    <property type="project" value="UniProtKB-SubCell"/>
</dbReference>
<evidence type="ECO:0000256" key="2">
    <source>
        <dbReference type="ARBA" id="ARBA00022448"/>
    </source>
</evidence>
<keyword evidence="2" id="KW-0813">Transport</keyword>
<feature type="transmembrane region" description="Helical" evidence="10">
    <location>
        <begin position="33"/>
        <end position="51"/>
    </location>
</feature>
<feature type="domain" description="Membrane insertase YidC/Oxa/ALB C-terminal" evidence="11">
    <location>
        <begin position="32"/>
        <end position="235"/>
    </location>
</feature>
<evidence type="ECO:0000259" key="11">
    <source>
        <dbReference type="Pfam" id="PF02096"/>
    </source>
</evidence>
<evidence type="ECO:0000256" key="10">
    <source>
        <dbReference type="SAM" id="Phobius"/>
    </source>
</evidence>
<comment type="subcellular location">
    <subcellularLocation>
        <location evidence="1">Cell membrane</location>
        <topology evidence="1">Multi-pass membrane protein</topology>
    </subcellularLocation>
    <subcellularLocation>
        <location evidence="9">Membrane</location>
        <topology evidence="9">Multi-pass membrane protein</topology>
    </subcellularLocation>
</comment>
<feature type="transmembrane region" description="Helical" evidence="10">
    <location>
        <begin position="198"/>
        <end position="228"/>
    </location>
</feature>
<evidence type="ECO:0000256" key="6">
    <source>
        <dbReference type="ARBA" id="ARBA00022989"/>
    </source>
</evidence>
<keyword evidence="7 10" id="KW-0472">Membrane</keyword>
<sequence length="237" mass="26794">MNPFILFYNTVLYQPLLNGLILIYSALPGTDMGVAIIAFTILIRLLLVPITQKSLEAQRKMAILQPKIKEIQEAHKDKKEEQAKKMMELYKEHKTNPYSGCLFAIVQIPVFIALFSVFRYGFGDNISSSLYSFVPYPPNISPLFLGVMDLSKGSIWLAPLVGISQYIQTVLMPMPQQSSSDKSFSADFGRAMQAQTKYILPVFISYISIQFPSALALHWTASNIFAIVQQMILNRRK</sequence>
<reference evidence="12 13" key="1">
    <citation type="journal article" date="2016" name="Nat. Commun.">
        <title>Thousands of microbial genomes shed light on interconnected biogeochemical processes in an aquifer system.</title>
        <authorList>
            <person name="Anantharaman K."/>
            <person name="Brown C.T."/>
            <person name="Hug L.A."/>
            <person name="Sharon I."/>
            <person name="Castelle C.J."/>
            <person name="Probst A.J."/>
            <person name="Thomas B.C."/>
            <person name="Singh A."/>
            <person name="Wilkins M.J."/>
            <person name="Karaoz U."/>
            <person name="Brodie E.L."/>
            <person name="Williams K.H."/>
            <person name="Hubbard S.S."/>
            <person name="Banfield J.F."/>
        </authorList>
    </citation>
    <scope>NUCLEOTIDE SEQUENCE [LARGE SCALE GENOMIC DNA]</scope>
</reference>
<evidence type="ECO:0000256" key="1">
    <source>
        <dbReference type="ARBA" id="ARBA00004651"/>
    </source>
</evidence>
<keyword evidence="5" id="KW-0653">Protein transport</keyword>
<dbReference type="GO" id="GO:0051205">
    <property type="term" value="P:protein insertion into membrane"/>
    <property type="evidence" value="ECO:0007669"/>
    <property type="project" value="TreeGrafter"/>
</dbReference>
<evidence type="ECO:0000256" key="7">
    <source>
        <dbReference type="ARBA" id="ARBA00023136"/>
    </source>
</evidence>
<name>A0A1G2K5A3_9BACT</name>
<keyword evidence="6 10" id="KW-1133">Transmembrane helix</keyword>
<dbReference type="CDD" id="cd20070">
    <property type="entry name" value="5TM_YidC_Alb3"/>
    <property type="match status" value="1"/>
</dbReference>
<evidence type="ECO:0000313" key="12">
    <source>
        <dbReference type="EMBL" id="OGZ93761.1"/>
    </source>
</evidence>